<proteinExistence type="predicted"/>
<gene>
    <name evidence="1" type="ORF">BDW59DRAFT_14207</name>
</gene>
<reference evidence="1 2" key="1">
    <citation type="submission" date="2024-07" db="EMBL/GenBank/DDBJ databases">
        <title>Section-level genome sequencing and comparative genomics of Aspergillus sections Usti and Cavernicolus.</title>
        <authorList>
            <consortium name="Lawrence Berkeley National Laboratory"/>
            <person name="Nybo J.L."/>
            <person name="Vesth T.C."/>
            <person name="Theobald S."/>
            <person name="Frisvad J.C."/>
            <person name="Larsen T.O."/>
            <person name="Kjaerboelling I."/>
            <person name="Rothschild-Mancinelli K."/>
            <person name="Lyhne E.K."/>
            <person name="Kogle M.E."/>
            <person name="Barry K."/>
            <person name="Clum A."/>
            <person name="Na H."/>
            <person name="Ledsgaard L."/>
            <person name="Lin J."/>
            <person name="Lipzen A."/>
            <person name="Kuo A."/>
            <person name="Riley R."/>
            <person name="Mondo S."/>
            <person name="LaButti K."/>
            <person name="Haridas S."/>
            <person name="Pangalinan J."/>
            <person name="Salamov A.A."/>
            <person name="Simmons B.A."/>
            <person name="Magnuson J.K."/>
            <person name="Chen J."/>
            <person name="Drula E."/>
            <person name="Henrissat B."/>
            <person name="Wiebenga A."/>
            <person name="Lubbers R.J."/>
            <person name="Gomes A.C."/>
            <person name="Makela M.R."/>
            <person name="Stajich J."/>
            <person name="Grigoriev I.V."/>
            <person name="Mortensen U.H."/>
            <person name="De vries R.P."/>
            <person name="Baker S.E."/>
            <person name="Andersen M.R."/>
        </authorList>
    </citation>
    <scope>NUCLEOTIDE SEQUENCE [LARGE SCALE GENOMIC DNA]</scope>
    <source>
        <strain evidence="1 2">CBS 600.67</strain>
    </source>
</reference>
<keyword evidence="2" id="KW-1185">Reference proteome</keyword>
<evidence type="ECO:0008006" key="3">
    <source>
        <dbReference type="Google" id="ProtNLM"/>
    </source>
</evidence>
<accession>A0ABR4IT85</accession>
<comment type="caution">
    <text evidence="1">The sequence shown here is derived from an EMBL/GenBank/DDBJ whole genome shotgun (WGS) entry which is preliminary data.</text>
</comment>
<protein>
    <recommendedName>
        <fullName evidence="3">Ankyrin repeat-containing domain protein</fullName>
    </recommendedName>
</protein>
<organism evidence="1 2">
    <name type="scientific">Aspergillus cavernicola</name>
    <dbReference type="NCBI Taxonomy" id="176166"/>
    <lineage>
        <taxon>Eukaryota</taxon>
        <taxon>Fungi</taxon>
        <taxon>Dikarya</taxon>
        <taxon>Ascomycota</taxon>
        <taxon>Pezizomycotina</taxon>
        <taxon>Eurotiomycetes</taxon>
        <taxon>Eurotiomycetidae</taxon>
        <taxon>Eurotiales</taxon>
        <taxon>Aspergillaceae</taxon>
        <taxon>Aspergillus</taxon>
        <taxon>Aspergillus subgen. Nidulantes</taxon>
    </lineage>
</organism>
<evidence type="ECO:0000313" key="1">
    <source>
        <dbReference type="EMBL" id="KAL2830792.1"/>
    </source>
</evidence>
<dbReference type="EMBL" id="JBFXLS010000011">
    <property type="protein sequence ID" value="KAL2830792.1"/>
    <property type="molecule type" value="Genomic_DNA"/>
</dbReference>
<dbReference type="Proteomes" id="UP001610335">
    <property type="component" value="Unassembled WGS sequence"/>
</dbReference>
<evidence type="ECO:0000313" key="2">
    <source>
        <dbReference type="Proteomes" id="UP001610335"/>
    </source>
</evidence>
<sequence>MILRKQLNCAEQPLNNARIGPASESDHIPLNLACRHGSPLPIVKMLLERRAQLLPRKEGIYPQHMMARVSLSSHSLFALWHCFC</sequence>
<name>A0ABR4IT85_9EURO</name>